<dbReference type="SUPFAM" id="SSF46966">
    <property type="entry name" value="Spectrin repeat"/>
    <property type="match status" value="11"/>
</dbReference>
<feature type="coiled-coil region" evidence="8">
    <location>
        <begin position="773"/>
        <end position="800"/>
    </location>
</feature>
<comment type="similarity">
    <text evidence="2">Belongs to the spectrin family.</text>
</comment>
<evidence type="ECO:0000256" key="6">
    <source>
        <dbReference type="ARBA" id="ARBA00023203"/>
    </source>
</evidence>
<feature type="coiled-coil region" evidence="8">
    <location>
        <begin position="1518"/>
        <end position="1578"/>
    </location>
</feature>
<dbReference type="GO" id="GO:0003779">
    <property type="term" value="F:actin binding"/>
    <property type="evidence" value="ECO:0007669"/>
    <property type="project" value="UniProtKB-KW"/>
</dbReference>
<keyword evidence="4" id="KW-0963">Cytoplasm</keyword>
<evidence type="ECO:0000256" key="8">
    <source>
        <dbReference type="SAM" id="Coils"/>
    </source>
</evidence>
<dbReference type="InterPro" id="IPR001589">
    <property type="entry name" value="Actinin_actin-bd_CS"/>
</dbReference>
<dbReference type="Pfam" id="PF00307">
    <property type="entry name" value="CH"/>
    <property type="match status" value="2"/>
</dbReference>
<feature type="domain" description="Calponin-homology (CH)" evidence="10">
    <location>
        <begin position="36"/>
        <end position="141"/>
    </location>
</feature>
<dbReference type="PROSITE" id="PS50021">
    <property type="entry name" value="CH"/>
    <property type="match status" value="2"/>
</dbReference>
<evidence type="ECO:0000259" key="10">
    <source>
        <dbReference type="PROSITE" id="PS50021"/>
    </source>
</evidence>
<dbReference type="PANTHER" id="PTHR11915">
    <property type="entry name" value="SPECTRIN/FILAMIN RELATED CYTOSKELETAL PROTEIN"/>
    <property type="match status" value="1"/>
</dbReference>
<comment type="subcellular location">
    <subcellularLocation>
        <location evidence="1">Cytoplasm</location>
        <location evidence="1">Cytoskeleton</location>
    </subcellularLocation>
</comment>
<evidence type="ECO:0000256" key="2">
    <source>
        <dbReference type="ARBA" id="ARBA00006826"/>
    </source>
</evidence>
<keyword evidence="12" id="KW-1185">Reference proteome</keyword>
<dbReference type="Pfam" id="PF00435">
    <property type="entry name" value="Spectrin"/>
    <property type="match status" value="14"/>
</dbReference>
<accession>A0ABD1KID8</accession>
<feature type="coiled-coil region" evidence="8">
    <location>
        <begin position="1307"/>
        <end position="1374"/>
    </location>
</feature>
<dbReference type="GO" id="GO:0005737">
    <property type="term" value="C:cytoplasm"/>
    <property type="evidence" value="ECO:0007669"/>
    <property type="project" value="UniProtKB-ARBA"/>
</dbReference>
<feature type="coiled-coil region" evidence="8">
    <location>
        <begin position="1176"/>
        <end position="1209"/>
    </location>
</feature>
<dbReference type="InterPro" id="IPR018159">
    <property type="entry name" value="Spectrin/alpha-actinin"/>
</dbReference>
<comment type="caution">
    <text evidence="11">The sequence shown here is derived from an EMBL/GenBank/DDBJ whole genome shotgun (WGS) entry which is preliminary data.</text>
</comment>
<protein>
    <recommendedName>
        <fullName evidence="10">Calponin-homology (CH) domain-containing protein</fullName>
    </recommendedName>
</protein>
<dbReference type="PROSITE" id="PS00020">
    <property type="entry name" value="ACTININ_2"/>
    <property type="match status" value="1"/>
</dbReference>
<sequence>MTIVLCAVPVSGMDGKRDGQEYEQGRIRELQELRMAVQKKTYTKWMNSVFTKNGEKVNLTDIFTELKTGVHLVRLLELISRSPLPTPSRRTLRVHCLENNSIAINFLKTKIRVDLIGPENVVDGDRTLILGLIWIIILRFQIGAINLDEVDGNASLARRSAKEALLIWCQRKTAGYSNVDVQDFSGSWRDGLAFNALIHAHRPDLFDYYRLRQDDPKRNLTHAFVLAEKEFGIMQLLEAEDIMVPHPDERSIMTYVSLYYHYFSKMKQGQTVQKRIAKIVGLLKELDDLKQDYARMVTDLLEWIQKKVVLLNDCRFPNSLSEMQVLVADFKTYRTVEKPPKYQERGALEAHLFDLRTKLRANNQRAYIPPEGQTLRDVEREWLVLERAEHERDGALQAALLRLEHLEQLAQKFERKAALREGYVEEALQLLQRQDPEAQGDLEDAQAVARRLEALATDALAREPRFRALSEMAAIIQRENYHSKDQVARREQKIFQHWQQFLEGLKGKRVLIGDVINTLSVLRDIQMASQDLSELQTQAGSEEYGKQLEEVVELLQKQDLLDAQISAQGETLGSLSSRALKEGKHRDQRQVQASVQRLQSQYSALQALSKKRRRGLEEQRELFEFYFDCEELEAWIYERWLLLQTAGLGRDLSQILQAQQKHKARQQSVLEAEVQSHEAMHAAVVSRGKGLCGRKPQSESGIRKWLRTLDCQWEQLRQEVTNHRQRLHAASVIKQYFADAAEAESWLGDRKPLLASEDYGKDEWSSAALLQRHQRLEKEVGAYASEIKRLEEQAKNAAQMAALTVEPQKSKLAQYSDSSGEEDEGGVKQRGKAPVLKKESTTPKAPAEPQGAPAKIRYKYRGPKVTWDRGEMVALVGRESSGWLARDSKGNEQSVPTMYITELQPTSGAPPTPAAPPPTNGVSEVGPPRKVSRPRRSRSMRRGTAEISAKWIPDPHFQRDTVERTQRKLEEDYRSLSQLCQSRKQTLDETAQLHHFYNTCEEFESWMEDKEHILNTFSADSDDTGALQAKYENFLTELASGKGQLGDITRLGEGLVKSHHSKKREIQTKQGQVTRRWERLQKLKDEKAHELLSSADVRSFLQSCEEARGQLQDNLAQLESLDVGSSPAALEAEERRQLQSLREIDALERKIEYLKSVAKMKQDCSPAESAAILEEVRGLEALLREVRAKAEERQRRLEEARRMQRFQRETRDLLLWAEAVREQMAEEEQGSDVASAQALLEAHQDLQQEIQRHRERLKEMEKLGGTVEASAGSGEVRRTLAQLEEEWAGLDRLWSGRKRKLEQGLELQKLNLEADRIEATLSAHEARLRVTDLGDSVDGVHSLLGRQDELEALLNALELQINNFQEKSRDLVKKRHFAAQQIQARSENIQKRNMRVRESCKERRAQLLVSKTHQEFVRDVEEMLLWLDEKFEIADDESYRDPTNVLRKLKKHEAAEKEMQANQVRVDRLLELGEEVQTNFPSRKQEVQKTCRQVSRRWDELRRKMADRGDKLRQAGQQEQLMELLQDAKLKIEAIQRMLQFAVKGEDLRSSRQLLKEHQQLEQEAQELADKINSIVSRAKHLATNHFDSQTLLQQTDTYLKLFKSLQKPLDERRSQLEAAVELFGFYHDVDLELTWITEHQPLAQTSSYSKSLAGAISLLKKHRELQAEVNAHRQHVPRMLQRGAALRRSHAWAAGELQQCCDNLSEEWEELEESCSRRAVHLSKELTREQILLDCAELETRVSECLALVSSDYGKSEPATQSLIKQHQAVEGQIEVLAAEVEDLKSTVDHAVQTMSLEELNRPYSRISSQMTELEHLATLRAQRLQETLSLHEFRRESSDLEDWISQQRQIASSEDYGSDYNNVLQLRGKFEVFLQQLEVGMERLDSLWELVDTLIKTNHPEARFIRDTYNELRESWDDLQTLAQERHDKLLQSEKCHRCHKELMDALAQIEVRQCRTLNLHLINLRLDARSSCDSNRCHPA</sequence>
<dbReference type="SMART" id="SM00150">
    <property type="entry name" value="SPEC"/>
    <property type="match status" value="14"/>
</dbReference>
<dbReference type="InterPro" id="IPR002017">
    <property type="entry name" value="Spectrin_repeat"/>
</dbReference>
<evidence type="ECO:0000256" key="5">
    <source>
        <dbReference type="ARBA" id="ARBA00022737"/>
    </source>
</evidence>
<dbReference type="SUPFAM" id="SSF47576">
    <property type="entry name" value="Calponin-homology domain, CH-domain"/>
    <property type="match status" value="1"/>
</dbReference>
<dbReference type="InterPro" id="IPR001715">
    <property type="entry name" value="CH_dom"/>
</dbReference>
<dbReference type="InterPro" id="IPR036872">
    <property type="entry name" value="CH_dom_sf"/>
</dbReference>
<feature type="region of interest" description="Disordered" evidence="9">
    <location>
        <begin position="811"/>
        <end position="856"/>
    </location>
</feature>
<feature type="region of interest" description="Disordered" evidence="9">
    <location>
        <begin position="903"/>
        <end position="943"/>
    </location>
</feature>
<dbReference type="FunFam" id="1.20.58.60:FF:000007">
    <property type="entry name" value="Spectrin alpha chain non-erythrocytic 1"/>
    <property type="match status" value="1"/>
</dbReference>
<dbReference type="SMART" id="SM00033">
    <property type="entry name" value="CH"/>
    <property type="match status" value="2"/>
</dbReference>
<feature type="compositionally biased region" description="Pro residues" evidence="9">
    <location>
        <begin position="908"/>
        <end position="919"/>
    </location>
</feature>
<evidence type="ECO:0000256" key="7">
    <source>
        <dbReference type="ARBA" id="ARBA00023212"/>
    </source>
</evidence>
<keyword evidence="7" id="KW-0206">Cytoskeleton</keyword>
<dbReference type="FunFam" id="1.10.418.10:FF:000001">
    <property type="entry name" value="Actinin alpha 1"/>
    <property type="match status" value="1"/>
</dbReference>
<gene>
    <name evidence="11" type="ORF">ACEWY4_005460</name>
</gene>
<proteinExistence type="inferred from homology"/>
<feature type="coiled-coil region" evidence="8">
    <location>
        <begin position="1101"/>
        <end position="1150"/>
    </location>
</feature>
<dbReference type="Gene3D" id="1.20.58.60">
    <property type="match status" value="11"/>
</dbReference>
<dbReference type="PROSITE" id="PS00019">
    <property type="entry name" value="ACTININ_1"/>
    <property type="match status" value="1"/>
</dbReference>
<evidence type="ECO:0000313" key="12">
    <source>
        <dbReference type="Proteomes" id="UP001591681"/>
    </source>
</evidence>
<feature type="coiled-coil region" evidence="8">
    <location>
        <begin position="1236"/>
        <end position="1263"/>
    </location>
</feature>
<evidence type="ECO:0000256" key="1">
    <source>
        <dbReference type="ARBA" id="ARBA00004245"/>
    </source>
</evidence>
<dbReference type="Proteomes" id="UP001591681">
    <property type="component" value="Unassembled WGS sequence"/>
</dbReference>
<dbReference type="EMBL" id="JBHFQA010000005">
    <property type="protein sequence ID" value="KAL2098980.1"/>
    <property type="molecule type" value="Genomic_DNA"/>
</dbReference>
<evidence type="ECO:0000313" key="11">
    <source>
        <dbReference type="EMBL" id="KAL2098980.1"/>
    </source>
</evidence>
<dbReference type="GO" id="GO:0051693">
    <property type="term" value="P:actin filament capping"/>
    <property type="evidence" value="ECO:0007669"/>
    <property type="project" value="UniProtKB-KW"/>
</dbReference>
<feature type="compositionally biased region" description="Basic residues" evidence="9">
    <location>
        <begin position="930"/>
        <end position="941"/>
    </location>
</feature>
<keyword evidence="8" id="KW-0175">Coiled coil</keyword>
<keyword evidence="5" id="KW-0677">Repeat</keyword>
<dbReference type="GO" id="GO:0005856">
    <property type="term" value="C:cytoskeleton"/>
    <property type="evidence" value="ECO:0007669"/>
    <property type="project" value="UniProtKB-SubCell"/>
</dbReference>
<keyword evidence="3" id="KW-0117">Actin capping</keyword>
<dbReference type="CDD" id="cd00176">
    <property type="entry name" value="SPEC"/>
    <property type="match status" value="7"/>
</dbReference>
<keyword evidence="6" id="KW-0009">Actin-binding</keyword>
<name>A0ABD1KID8_9TELE</name>
<evidence type="ECO:0000256" key="4">
    <source>
        <dbReference type="ARBA" id="ARBA00022490"/>
    </source>
</evidence>
<evidence type="ECO:0000256" key="9">
    <source>
        <dbReference type="SAM" id="MobiDB-lite"/>
    </source>
</evidence>
<reference evidence="11 12" key="1">
    <citation type="submission" date="2024-09" db="EMBL/GenBank/DDBJ databases">
        <title>A chromosome-level genome assembly of Gray's grenadier anchovy, Coilia grayii.</title>
        <authorList>
            <person name="Fu Z."/>
        </authorList>
    </citation>
    <scope>NUCLEOTIDE SEQUENCE [LARGE SCALE GENOMIC DNA]</scope>
    <source>
        <strain evidence="11">G4</strain>
        <tissue evidence="11">Muscle</tissue>
    </source>
</reference>
<dbReference type="Gene3D" id="1.10.418.10">
    <property type="entry name" value="Calponin-like domain"/>
    <property type="match status" value="2"/>
</dbReference>
<feature type="domain" description="Calponin-homology (CH)" evidence="10">
    <location>
        <begin position="159"/>
        <end position="264"/>
    </location>
</feature>
<dbReference type="CDD" id="cd21247">
    <property type="entry name" value="CH_SPTBN5_rpt1"/>
    <property type="match status" value="1"/>
</dbReference>
<dbReference type="CDD" id="cd21249">
    <property type="entry name" value="CH_SPTBN5_rpt2"/>
    <property type="match status" value="1"/>
</dbReference>
<organism evidence="11 12">
    <name type="scientific">Coilia grayii</name>
    <name type="common">Gray's grenadier anchovy</name>
    <dbReference type="NCBI Taxonomy" id="363190"/>
    <lineage>
        <taxon>Eukaryota</taxon>
        <taxon>Metazoa</taxon>
        <taxon>Chordata</taxon>
        <taxon>Craniata</taxon>
        <taxon>Vertebrata</taxon>
        <taxon>Euteleostomi</taxon>
        <taxon>Actinopterygii</taxon>
        <taxon>Neopterygii</taxon>
        <taxon>Teleostei</taxon>
        <taxon>Clupei</taxon>
        <taxon>Clupeiformes</taxon>
        <taxon>Clupeoidei</taxon>
        <taxon>Engraulidae</taxon>
        <taxon>Coilinae</taxon>
        <taxon>Coilia</taxon>
    </lineage>
</organism>
<evidence type="ECO:0000256" key="3">
    <source>
        <dbReference type="ARBA" id="ARBA00022467"/>
    </source>
</evidence>